<evidence type="ECO:0000256" key="1">
    <source>
        <dbReference type="SAM" id="MobiDB-lite"/>
    </source>
</evidence>
<evidence type="ECO:0000313" key="3">
    <source>
        <dbReference type="EMBL" id="RDU60820.1"/>
    </source>
</evidence>
<dbReference type="InterPro" id="IPR013216">
    <property type="entry name" value="Methyltransf_11"/>
</dbReference>
<feature type="compositionally biased region" description="Polar residues" evidence="1">
    <location>
        <begin position="1"/>
        <end position="20"/>
    </location>
</feature>
<dbReference type="Gene3D" id="3.40.50.150">
    <property type="entry name" value="Vaccinia Virus protein VP39"/>
    <property type="match status" value="1"/>
</dbReference>
<dbReference type="InterPro" id="IPR029063">
    <property type="entry name" value="SAM-dependent_MTases_sf"/>
</dbReference>
<comment type="caution">
    <text evidence="3">The sequence shown here is derived from an EMBL/GenBank/DDBJ whole genome shotgun (WGS) entry which is preliminary data.</text>
</comment>
<keyword evidence="3" id="KW-0489">Methyltransferase</keyword>
<accession>A0A3D8I6M1</accession>
<dbReference type="SUPFAM" id="SSF53335">
    <property type="entry name" value="S-adenosyl-L-methionine-dependent methyltransferases"/>
    <property type="match status" value="1"/>
</dbReference>
<dbReference type="Pfam" id="PF08241">
    <property type="entry name" value="Methyltransf_11"/>
    <property type="match status" value="1"/>
</dbReference>
<name>A0A3D8I6M1_9HELI</name>
<proteinExistence type="predicted"/>
<keyword evidence="4" id="KW-1185">Reference proteome</keyword>
<dbReference type="GO" id="GO:0032259">
    <property type="term" value="P:methylation"/>
    <property type="evidence" value="ECO:0007669"/>
    <property type="project" value="UniProtKB-KW"/>
</dbReference>
<keyword evidence="3" id="KW-0808">Transferase</keyword>
<evidence type="ECO:0000313" key="4">
    <source>
        <dbReference type="Proteomes" id="UP000256599"/>
    </source>
</evidence>
<feature type="region of interest" description="Disordered" evidence="1">
    <location>
        <begin position="1"/>
        <end position="38"/>
    </location>
</feature>
<evidence type="ECO:0000259" key="2">
    <source>
        <dbReference type="Pfam" id="PF08241"/>
    </source>
</evidence>
<feature type="domain" description="Methyltransferase type 11" evidence="2">
    <location>
        <begin position="65"/>
        <end position="155"/>
    </location>
</feature>
<dbReference type="GO" id="GO:0008757">
    <property type="term" value="F:S-adenosylmethionine-dependent methyltransferase activity"/>
    <property type="evidence" value="ECO:0007669"/>
    <property type="project" value="InterPro"/>
</dbReference>
<protein>
    <submittedName>
        <fullName evidence="3">Class I SAM-dependent methyltransferase</fullName>
    </submittedName>
</protein>
<organism evidence="3 4">
    <name type="scientific">Helicobacter marmotae</name>
    <dbReference type="NCBI Taxonomy" id="152490"/>
    <lineage>
        <taxon>Bacteria</taxon>
        <taxon>Pseudomonadati</taxon>
        <taxon>Campylobacterota</taxon>
        <taxon>Epsilonproteobacteria</taxon>
        <taxon>Campylobacterales</taxon>
        <taxon>Helicobacteraceae</taxon>
        <taxon>Helicobacter</taxon>
    </lineage>
</organism>
<reference evidence="3 4" key="1">
    <citation type="submission" date="2018-04" db="EMBL/GenBank/DDBJ databases">
        <title>Novel Campyloabacter and Helicobacter Species and Strains.</title>
        <authorList>
            <person name="Mannion A.J."/>
            <person name="Shen Z."/>
            <person name="Fox J.G."/>
        </authorList>
    </citation>
    <scope>NUCLEOTIDE SEQUENCE [LARGE SCALE GENOMIC DNA]</scope>
    <source>
        <strain evidence="3 4">MIT 98-6070</strain>
    </source>
</reference>
<sequence>MPEESLLSTRDSLSESLATNKDSHNKPKTPNPLKESPFTQAYQITQASKSSGGGGYNELLPLRGLDFGCGIGRQSILMSEFKIQSFGIDIAQNALTQAKALAKKHNANVDFRLYDGQHIPFEDEFFDFTLSYGVLDSLPFSLAQSLMKEIARVSKTYFFCSLIGEQSTSGFSNIHTQSFNGEIEVQEAHERGTIQSFFDYEKILKLFSNTSFEIISLELKSYLDILKNTTQSRYYIVCKKANI</sequence>
<gene>
    <name evidence="3" type="ORF">CQA63_01610</name>
</gene>
<dbReference type="EMBL" id="NXLR01000002">
    <property type="protein sequence ID" value="RDU60820.1"/>
    <property type="molecule type" value="Genomic_DNA"/>
</dbReference>
<dbReference type="CDD" id="cd02440">
    <property type="entry name" value="AdoMet_MTases"/>
    <property type="match status" value="1"/>
</dbReference>
<dbReference type="Proteomes" id="UP000256599">
    <property type="component" value="Unassembled WGS sequence"/>
</dbReference>
<dbReference type="AlphaFoldDB" id="A0A3D8I6M1"/>